<dbReference type="CDD" id="cd01650">
    <property type="entry name" value="RT_nLTR_like"/>
    <property type="match status" value="1"/>
</dbReference>
<evidence type="ECO:0000259" key="1">
    <source>
        <dbReference type="Pfam" id="PF00078"/>
    </source>
</evidence>
<dbReference type="InterPro" id="IPR005135">
    <property type="entry name" value="Endo/exonuclease/phosphatase"/>
</dbReference>
<feature type="domain" description="Reverse transcriptase zinc-binding" evidence="3">
    <location>
        <begin position="975"/>
        <end position="1061"/>
    </location>
</feature>
<dbReference type="SUPFAM" id="SSF56219">
    <property type="entry name" value="DNase I-like"/>
    <property type="match status" value="1"/>
</dbReference>
<dbReference type="PANTHER" id="PTHR46890:SF48">
    <property type="entry name" value="RNA-DIRECTED DNA POLYMERASE"/>
    <property type="match status" value="1"/>
</dbReference>
<gene>
    <name evidence="5" type="ORF">FSB_LOCUS3784</name>
</gene>
<evidence type="ECO:0008006" key="6">
    <source>
        <dbReference type="Google" id="ProtNLM"/>
    </source>
</evidence>
<feature type="domain" description="Reverse transcriptase" evidence="1">
    <location>
        <begin position="587"/>
        <end position="738"/>
    </location>
</feature>
<dbReference type="InterPro" id="IPR025836">
    <property type="entry name" value="Zn_knuckle_CX2CX4HX4C"/>
</dbReference>
<reference evidence="5" key="1">
    <citation type="submission" date="2018-02" db="EMBL/GenBank/DDBJ databases">
        <authorList>
            <person name="Cohen D.B."/>
            <person name="Kent A.D."/>
        </authorList>
    </citation>
    <scope>NUCLEOTIDE SEQUENCE</scope>
</reference>
<proteinExistence type="predicted"/>
<dbReference type="AlphaFoldDB" id="A0A2N9EM56"/>
<dbReference type="InterPro" id="IPR026960">
    <property type="entry name" value="RVT-Znf"/>
</dbReference>
<dbReference type="Pfam" id="PF13966">
    <property type="entry name" value="zf-RVT"/>
    <property type="match status" value="1"/>
</dbReference>
<sequence>MEKLIAKASQLGWSKEPINLEVEPTAEEKSKLMLLGATAPPTLGCGSAPEVQIHGLPLDRQNEANLRRLGAMLGNVKEVDMVSNGPGAGKRFVRVRVGIDVNSPFSTGFPLNREDLPVLWIPFKYEKLGNFCYGCGVIGHEQTYRGRAAVRAAIGREESEKQARDLQLSCHLGSEEMPRQIGCSQSNEEALVAPEPNHQVGPSSRIQMEPMEIGPFNSSPIEAQNQNKRKAPPEEPATHIIKKACKEPEKLCLGPRNPYGRGGEPHHAPSSTMKLLSWNCRGAGKAPTVRSLKALVRAEGPDMFFVAETKNKSPCIEKLKNSLGFAHCYCFDSVGRAGGFVLFWKMGVDLEVVFANKNVVVSLVYSDPSDSVWMLIGDLNSTMSNSEKSGGKQNGEVSSKYFRDFVSNVGAIDLGFCGPKFTWSNRRASWANIRERLDRGLCNVDWQQVFPKAGVKHLTAPNFDHNLILLNTHQQRKDIEDYFANHFKEVFLSSSPTFPQDLEGLMQPCISTAENLSLSRIPDAKEIKDVVWEMNAMKALGLDGLLGIFFKQYWQIVGPQVIIATQSFFREGWLLKQLNHTFITLIPKRHGARNSNQFCPISLCNFYYKVISKILVNRLRPLLAKIIDPAQSAFVPNRWITENVVLAQEVVHSFRKTKKKNGYVGFKLDFHKAYDRLEWNFIITVLKTLGFDQAVINLIHQCISIVSFTLLLNGNRSTTFSPSRGIRQGDPLSPYLAKSSGVNVLMSCVEKYCAWSRQSISRDKSGTFVSKGVHGQFIRQFANFGGIPTKVATSSTHLWHGRNCVNLYLLEVLGLDPLNTSMKLCWPSLLGGCCLITTISVSRCFEPNIRSETIGYKARPARSASFSWKGIEGAHSLLSYGVYKLIGSGEDILVWEDPWILDSPSFRPSPQVPTETRQCITIAQLMVQDKLAWDESILQSLFDDSTIAAIQNIPRWSKDQNDKWSWLFSTNGTLTIKSAYKVATKEENFAHSNTILGNIWKSSIHDRLKMLLWRIALNILPTKSSIALFASNLDTNCPLYSIQVETPLHLFWQCPLARALWFNSVWGIRTDLIHLDNMLQLIEMLLAPPPSLLLNNGEVDKLLLCGAIIMDLIWKARNSLVHENILVNIDNLLVKPIMGEFKANCDATVGDALSTLAVMVRDWRGIVVLAISRKANTFIPLQAEAKALL</sequence>
<dbReference type="SUPFAM" id="SSF56672">
    <property type="entry name" value="DNA/RNA polymerases"/>
    <property type="match status" value="1"/>
</dbReference>
<evidence type="ECO:0000259" key="3">
    <source>
        <dbReference type="Pfam" id="PF13966"/>
    </source>
</evidence>
<dbReference type="InterPro" id="IPR036691">
    <property type="entry name" value="Endo/exonu/phosph_ase_sf"/>
</dbReference>
<dbReference type="Gene3D" id="3.60.10.10">
    <property type="entry name" value="Endonuclease/exonuclease/phosphatase"/>
    <property type="match status" value="1"/>
</dbReference>
<protein>
    <recommendedName>
        <fullName evidence="6">Reverse transcriptase domain-containing protein</fullName>
    </recommendedName>
</protein>
<name>A0A2N9EM56_FAGSY</name>
<dbReference type="InterPro" id="IPR000477">
    <property type="entry name" value="RT_dom"/>
</dbReference>
<evidence type="ECO:0000259" key="4">
    <source>
        <dbReference type="Pfam" id="PF14392"/>
    </source>
</evidence>
<evidence type="ECO:0000313" key="5">
    <source>
        <dbReference type="EMBL" id="SPC75902.1"/>
    </source>
</evidence>
<dbReference type="Pfam" id="PF00078">
    <property type="entry name" value="RVT_1"/>
    <property type="match status" value="1"/>
</dbReference>
<organism evidence="5">
    <name type="scientific">Fagus sylvatica</name>
    <name type="common">Beechnut</name>
    <dbReference type="NCBI Taxonomy" id="28930"/>
    <lineage>
        <taxon>Eukaryota</taxon>
        <taxon>Viridiplantae</taxon>
        <taxon>Streptophyta</taxon>
        <taxon>Embryophyta</taxon>
        <taxon>Tracheophyta</taxon>
        <taxon>Spermatophyta</taxon>
        <taxon>Magnoliopsida</taxon>
        <taxon>eudicotyledons</taxon>
        <taxon>Gunneridae</taxon>
        <taxon>Pentapetalae</taxon>
        <taxon>rosids</taxon>
        <taxon>fabids</taxon>
        <taxon>Fagales</taxon>
        <taxon>Fagaceae</taxon>
        <taxon>Fagus</taxon>
    </lineage>
</organism>
<evidence type="ECO:0000259" key="2">
    <source>
        <dbReference type="Pfam" id="PF03372"/>
    </source>
</evidence>
<dbReference type="PANTHER" id="PTHR46890">
    <property type="entry name" value="NON-LTR RETROLELEMENT REVERSE TRANSCRIPTASE-LIKE PROTEIN-RELATED"/>
    <property type="match status" value="1"/>
</dbReference>
<dbReference type="Pfam" id="PF14392">
    <property type="entry name" value="zf-CCHC_4"/>
    <property type="match status" value="1"/>
</dbReference>
<dbReference type="InterPro" id="IPR043502">
    <property type="entry name" value="DNA/RNA_pol_sf"/>
</dbReference>
<dbReference type="InterPro" id="IPR052343">
    <property type="entry name" value="Retrotransposon-Effector_Assoc"/>
</dbReference>
<feature type="domain" description="Zinc knuckle CX2CX4HX4C" evidence="4">
    <location>
        <begin position="119"/>
        <end position="142"/>
    </location>
</feature>
<feature type="domain" description="Endonuclease/exonuclease/phosphatase" evidence="2">
    <location>
        <begin position="276"/>
        <end position="443"/>
    </location>
</feature>
<dbReference type="EMBL" id="OIVN01000188">
    <property type="protein sequence ID" value="SPC75902.1"/>
    <property type="molecule type" value="Genomic_DNA"/>
</dbReference>
<dbReference type="Pfam" id="PF03372">
    <property type="entry name" value="Exo_endo_phos"/>
    <property type="match status" value="1"/>
</dbReference>
<dbReference type="GO" id="GO:0003824">
    <property type="term" value="F:catalytic activity"/>
    <property type="evidence" value="ECO:0007669"/>
    <property type="project" value="InterPro"/>
</dbReference>
<accession>A0A2N9EM56</accession>